<gene>
    <name evidence="4" type="ORF">ACKI18_04405</name>
</gene>
<keyword evidence="1" id="KW-0808">Transferase</keyword>
<dbReference type="PROSITE" id="PS51186">
    <property type="entry name" value="GNAT"/>
    <property type="match status" value="1"/>
</dbReference>
<evidence type="ECO:0000256" key="1">
    <source>
        <dbReference type="ARBA" id="ARBA00022679"/>
    </source>
</evidence>
<sequence>MIGIRIEPAVGEHQWEQWRHVHNAVVPPAALSLAEVEERAGRYRLENAYAGDVLVGCSTVRPPREEDRTATVIARVLPEFRRRGYGGTLYRHALAYARGLGAEAVETCVLAVNTDGLDFARAQGFAEIERYTLEDGSDDWWVDLRIPNLGPASGNTVWAESRSS</sequence>
<feature type="domain" description="N-acetyltransferase" evidence="3">
    <location>
        <begin position="4"/>
        <end position="147"/>
    </location>
</feature>
<dbReference type="Gene3D" id="3.40.630.30">
    <property type="match status" value="1"/>
</dbReference>
<organism evidence="4 5">
    <name type="scientific">Streptomyces niveiscabiei</name>
    <dbReference type="NCBI Taxonomy" id="164115"/>
    <lineage>
        <taxon>Bacteria</taxon>
        <taxon>Bacillati</taxon>
        <taxon>Actinomycetota</taxon>
        <taxon>Actinomycetes</taxon>
        <taxon>Kitasatosporales</taxon>
        <taxon>Streptomycetaceae</taxon>
        <taxon>Streptomyces</taxon>
    </lineage>
</organism>
<comment type="caution">
    <text evidence="4">The sequence shown here is derived from an EMBL/GenBank/DDBJ whole genome shotgun (WGS) entry which is preliminary data.</text>
</comment>
<dbReference type="InterPro" id="IPR016181">
    <property type="entry name" value="Acyl_CoA_acyltransferase"/>
</dbReference>
<dbReference type="EMBL" id="JBJVNI010000002">
    <property type="protein sequence ID" value="MFM9607947.1"/>
    <property type="molecule type" value="Genomic_DNA"/>
</dbReference>
<dbReference type="RefSeq" id="WP_409120462.1">
    <property type="nucleotide sequence ID" value="NZ_JBJVNI010000002.1"/>
</dbReference>
<dbReference type="SUPFAM" id="SSF55729">
    <property type="entry name" value="Acyl-CoA N-acyltransferases (Nat)"/>
    <property type="match status" value="1"/>
</dbReference>
<keyword evidence="5" id="KW-1185">Reference proteome</keyword>
<name>A0ABW9HMN0_9ACTN</name>
<dbReference type="Proteomes" id="UP001631957">
    <property type="component" value="Unassembled WGS sequence"/>
</dbReference>
<dbReference type="Pfam" id="PF00583">
    <property type="entry name" value="Acetyltransf_1"/>
    <property type="match status" value="1"/>
</dbReference>
<protein>
    <submittedName>
        <fullName evidence="4">N-acetyltransferase family protein</fullName>
    </submittedName>
</protein>
<dbReference type="PANTHER" id="PTHR43877:SF5">
    <property type="entry name" value="BLL8307 PROTEIN"/>
    <property type="match status" value="1"/>
</dbReference>
<evidence type="ECO:0000313" key="4">
    <source>
        <dbReference type="EMBL" id="MFM9607947.1"/>
    </source>
</evidence>
<keyword evidence="2" id="KW-0012">Acyltransferase</keyword>
<reference evidence="4 5" key="1">
    <citation type="submission" date="2024-12" db="EMBL/GenBank/DDBJ databases">
        <title>Forecasting of Potato common scab and diversities of Pathogenic streptomyces spp. in china.</title>
        <authorList>
            <person name="Handique U."/>
            <person name="Wu J."/>
        </authorList>
    </citation>
    <scope>NUCLEOTIDE SEQUENCE [LARGE SCALE GENOMIC DNA]</scope>
    <source>
        <strain evidence="4 5">ZRIMU1530</strain>
    </source>
</reference>
<evidence type="ECO:0000259" key="3">
    <source>
        <dbReference type="PROSITE" id="PS51186"/>
    </source>
</evidence>
<dbReference type="InterPro" id="IPR050832">
    <property type="entry name" value="Bact_Acetyltransf"/>
</dbReference>
<dbReference type="CDD" id="cd04301">
    <property type="entry name" value="NAT_SF"/>
    <property type="match status" value="1"/>
</dbReference>
<proteinExistence type="predicted"/>
<evidence type="ECO:0000313" key="5">
    <source>
        <dbReference type="Proteomes" id="UP001631957"/>
    </source>
</evidence>
<dbReference type="PANTHER" id="PTHR43877">
    <property type="entry name" value="AMINOALKYLPHOSPHONATE N-ACETYLTRANSFERASE-RELATED-RELATED"/>
    <property type="match status" value="1"/>
</dbReference>
<dbReference type="InterPro" id="IPR000182">
    <property type="entry name" value="GNAT_dom"/>
</dbReference>
<evidence type="ECO:0000256" key="2">
    <source>
        <dbReference type="ARBA" id="ARBA00023315"/>
    </source>
</evidence>
<accession>A0ABW9HMN0</accession>